<dbReference type="Proteomes" id="UP001152888">
    <property type="component" value="Unassembled WGS sequence"/>
</dbReference>
<evidence type="ECO:0000256" key="2">
    <source>
        <dbReference type="ARBA" id="ARBA00022692"/>
    </source>
</evidence>
<dbReference type="InterPro" id="IPR006603">
    <property type="entry name" value="PQ-loop_rpt"/>
</dbReference>
<comment type="subcellular location">
    <subcellularLocation>
        <location evidence="1">Membrane</location>
        <topology evidence="1">Multi-pass membrane protein</topology>
    </subcellularLocation>
</comment>
<gene>
    <name evidence="6" type="ORF">ACAOBT_LOCUS11316</name>
</gene>
<feature type="transmembrane region" description="Helical" evidence="5">
    <location>
        <begin position="119"/>
        <end position="138"/>
    </location>
</feature>
<accession>A0A9P0P8Q2</accession>
<evidence type="ECO:0000256" key="4">
    <source>
        <dbReference type="ARBA" id="ARBA00023136"/>
    </source>
</evidence>
<dbReference type="AlphaFoldDB" id="A0A9P0P8Q2"/>
<reference evidence="6" key="1">
    <citation type="submission" date="2022-03" db="EMBL/GenBank/DDBJ databases">
        <authorList>
            <person name="Sayadi A."/>
        </authorList>
    </citation>
    <scope>NUCLEOTIDE SEQUENCE</scope>
</reference>
<dbReference type="EMBL" id="CAKOFQ010006830">
    <property type="protein sequence ID" value="CAH1974853.1"/>
    <property type="molecule type" value="Genomic_DNA"/>
</dbReference>
<organism evidence="6 7">
    <name type="scientific">Acanthoscelides obtectus</name>
    <name type="common">Bean weevil</name>
    <name type="synonym">Bruchus obtectus</name>
    <dbReference type="NCBI Taxonomy" id="200917"/>
    <lineage>
        <taxon>Eukaryota</taxon>
        <taxon>Metazoa</taxon>
        <taxon>Ecdysozoa</taxon>
        <taxon>Arthropoda</taxon>
        <taxon>Hexapoda</taxon>
        <taxon>Insecta</taxon>
        <taxon>Pterygota</taxon>
        <taxon>Neoptera</taxon>
        <taxon>Endopterygota</taxon>
        <taxon>Coleoptera</taxon>
        <taxon>Polyphaga</taxon>
        <taxon>Cucujiformia</taxon>
        <taxon>Chrysomeloidea</taxon>
        <taxon>Chrysomelidae</taxon>
        <taxon>Bruchinae</taxon>
        <taxon>Bruchini</taxon>
        <taxon>Acanthoscelides</taxon>
    </lineage>
</organism>
<dbReference type="GO" id="GO:0016020">
    <property type="term" value="C:membrane"/>
    <property type="evidence" value="ECO:0007669"/>
    <property type="project" value="UniProtKB-SubCell"/>
</dbReference>
<evidence type="ECO:0000256" key="5">
    <source>
        <dbReference type="SAM" id="Phobius"/>
    </source>
</evidence>
<keyword evidence="7" id="KW-1185">Reference proteome</keyword>
<comment type="caution">
    <text evidence="6">The sequence shown here is derived from an EMBL/GenBank/DDBJ whole genome shotgun (WGS) entry which is preliminary data.</text>
</comment>
<name>A0A9P0P8Q2_ACAOB</name>
<evidence type="ECO:0000313" key="7">
    <source>
        <dbReference type="Proteomes" id="UP001152888"/>
    </source>
</evidence>
<keyword evidence="2 5" id="KW-0812">Transmembrane</keyword>
<dbReference type="OrthoDB" id="75720at2759"/>
<proteinExistence type="predicted"/>
<keyword evidence="3 5" id="KW-1133">Transmembrane helix</keyword>
<dbReference type="Pfam" id="PF04193">
    <property type="entry name" value="PQ-loop"/>
    <property type="match status" value="1"/>
</dbReference>
<evidence type="ECO:0000313" key="6">
    <source>
        <dbReference type="EMBL" id="CAH1974853.1"/>
    </source>
</evidence>
<sequence>MEEVLGHASAVSDINDGSRIRKRANKKSIWKRGSDIPDVDAQDNTFQLIIRHEDVVKINESIITISANEKIPIEIEAIGAGHAEVFANSSSTIIRVEDVFIKVTVFKILELDTLSLGVGWIYFLAWSISFYPQIYYNWKRRR</sequence>
<evidence type="ECO:0000256" key="1">
    <source>
        <dbReference type="ARBA" id="ARBA00004141"/>
    </source>
</evidence>
<evidence type="ECO:0000256" key="3">
    <source>
        <dbReference type="ARBA" id="ARBA00022989"/>
    </source>
</evidence>
<keyword evidence="4 5" id="KW-0472">Membrane</keyword>
<protein>
    <submittedName>
        <fullName evidence="6">Uncharacterized protein</fullName>
    </submittedName>
</protein>